<dbReference type="PROSITE" id="PS51257">
    <property type="entry name" value="PROKAR_LIPOPROTEIN"/>
    <property type="match status" value="1"/>
</dbReference>
<keyword evidence="3" id="KW-1185">Reference proteome</keyword>
<reference evidence="2 3" key="1">
    <citation type="submission" date="2019-10" db="EMBL/GenBank/DDBJ databases">
        <title>Nocardia macrotermitis sp. nov. and Nocardia aurantia sp. nov., isolated from the gut of fungus growing-termite Macrotermes natalensis.</title>
        <authorList>
            <person name="Benndorf R."/>
            <person name="Schwitalla J."/>
            <person name="Martin K."/>
            <person name="De Beer W."/>
            <person name="Kaster A.-K."/>
            <person name="Vollmers J."/>
            <person name="Poulsen M."/>
            <person name="Beemelmanns C."/>
        </authorList>
    </citation>
    <scope>NUCLEOTIDE SEQUENCE [LARGE SCALE GENOMIC DNA]</scope>
    <source>
        <strain evidence="2 3">RB20</strain>
    </source>
</reference>
<dbReference type="EMBL" id="WEGK01000009">
    <property type="protein sequence ID" value="MQY21306.1"/>
    <property type="molecule type" value="Genomic_DNA"/>
</dbReference>
<evidence type="ECO:0000313" key="2">
    <source>
        <dbReference type="EMBL" id="MQY21306.1"/>
    </source>
</evidence>
<feature type="signal peptide" evidence="1">
    <location>
        <begin position="1"/>
        <end position="30"/>
    </location>
</feature>
<keyword evidence="1" id="KW-0732">Signal</keyword>
<accession>A0A7K0D6B9</accession>
<evidence type="ECO:0000313" key="3">
    <source>
        <dbReference type="Proteomes" id="UP000438448"/>
    </source>
</evidence>
<dbReference type="OrthoDB" id="4381673at2"/>
<protein>
    <submittedName>
        <fullName evidence="2">Uncharacterized protein</fullName>
    </submittedName>
</protein>
<evidence type="ECO:0000256" key="1">
    <source>
        <dbReference type="SAM" id="SignalP"/>
    </source>
</evidence>
<sequence length="240" mass="23784">MAVLRSLVRVAGVVSVSAALACTGFTAASAAPPGPSAAAAASAVTSAWQGAIAQTDVVGAYQQAIQGLQRFGMNPFLYPSASAFCADGSSLGLVPAIAGAVPGPWPKTTVSVPGVDLSAVKAGHTMFAFVPYGMGPDGADTSGMQVAWFNASTGQSGMSPMGSVPDVAASMVPPQVLPAMRPLAQQAIENFLGTALPMGGVRAVPVDTGSGTVLAAVFGTVHNGNHTCLFLPTVGVTRVA</sequence>
<dbReference type="AlphaFoldDB" id="A0A7K0D6B9"/>
<dbReference type="Proteomes" id="UP000438448">
    <property type="component" value="Unassembled WGS sequence"/>
</dbReference>
<feature type="chain" id="PRO_5029829313" evidence="1">
    <location>
        <begin position="31"/>
        <end position="240"/>
    </location>
</feature>
<gene>
    <name evidence="2" type="ORF">NRB20_44160</name>
</gene>
<proteinExistence type="predicted"/>
<name>A0A7K0D6B9_9NOCA</name>
<comment type="caution">
    <text evidence="2">The sequence shown here is derived from an EMBL/GenBank/DDBJ whole genome shotgun (WGS) entry which is preliminary data.</text>
</comment>
<organism evidence="2 3">
    <name type="scientific">Nocardia macrotermitis</name>
    <dbReference type="NCBI Taxonomy" id="2585198"/>
    <lineage>
        <taxon>Bacteria</taxon>
        <taxon>Bacillati</taxon>
        <taxon>Actinomycetota</taxon>
        <taxon>Actinomycetes</taxon>
        <taxon>Mycobacteriales</taxon>
        <taxon>Nocardiaceae</taxon>
        <taxon>Nocardia</taxon>
    </lineage>
</organism>
<dbReference type="RefSeq" id="WP_153411967.1">
    <property type="nucleotide sequence ID" value="NZ_WEGK01000009.1"/>
</dbReference>